<dbReference type="SUPFAM" id="SSF50615">
    <property type="entry name" value="N-terminal domain of alpha and beta subunits of F1 ATP synthase"/>
    <property type="match status" value="1"/>
</dbReference>
<proteinExistence type="inferred from homology"/>
<comment type="subcellular location">
    <subcellularLocation>
        <location evidence="14">Cell membrane</location>
        <topology evidence="14">Peripheral membrane protein</topology>
    </subcellularLocation>
    <subcellularLocation>
        <location evidence="2">Membrane</location>
    </subcellularLocation>
</comment>
<keyword evidence="10 14" id="KW-0472">Membrane</keyword>
<dbReference type="InterPro" id="IPR023366">
    <property type="entry name" value="ATP_synth_asu-like_sf"/>
</dbReference>
<keyword evidence="9 14" id="KW-0406">Ion transport</keyword>
<keyword evidence="12 14" id="KW-0066">ATP synthesis</keyword>
<dbReference type="InterPro" id="IPR038376">
    <property type="entry name" value="ATP_synth_asu_C_sf"/>
</dbReference>
<keyword evidence="8 14" id="KW-1278">Translocase</keyword>
<dbReference type="InterPro" id="IPR000194">
    <property type="entry name" value="ATPase_F1/V1/A1_a/bsu_nucl-bd"/>
</dbReference>
<evidence type="ECO:0000256" key="4">
    <source>
        <dbReference type="ARBA" id="ARBA00022448"/>
    </source>
</evidence>
<dbReference type="InterPro" id="IPR036121">
    <property type="entry name" value="ATPase_F1/V1/A1_a/bsu_N_sf"/>
</dbReference>
<evidence type="ECO:0000256" key="12">
    <source>
        <dbReference type="ARBA" id="ARBA00023310"/>
    </source>
</evidence>
<dbReference type="Pfam" id="PF00006">
    <property type="entry name" value="ATP-synt_ab"/>
    <property type="match status" value="1"/>
</dbReference>
<evidence type="ECO:0000256" key="7">
    <source>
        <dbReference type="ARBA" id="ARBA00022840"/>
    </source>
</evidence>
<dbReference type="HAMAP" id="MF_01346">
    <property type="entry name" value="ATP_synth_alpha_bact"/>
    <property type="match status" value="1"/>
</dbReference>
<dbReference type="CDD" id="cd01132">
    <property type="entry name" value="F1-ATPase_alpha_CD"/>
    <property type="match status" value="1"/>
</dbReference>
<evidence type="ECO:0000256" key="11">
    <source>
        <dbReference type="ARBA" id="ARBA00023196"/>
    </source>
</evidence>
<dbReference type="Pfam" id="PF02874">
    <property type="entry name" value="ATP-synt_ab_N"/>
    <property type="match status" value="1"/>
</dbReference>
<evidence type="ECO:0000259" key="15">
    <source>
        <dbReference type="Pfam" id="PF00006"/>
    </source>
</evidence>
<protein>
    <recommendedName>
        <fullName evidence="14">ATP synthase subunit alpha</fullName>
        <ecNumber evidence="14">7.1.2.2</ecNumber>
    </recommendedName>
    <alternativeName>
        <fullName evidence="14">ATP synthase F1 sector subunit alpha</fullName>
    </alternativeName>
    <alternativeName>
        <fullName evidence="14">F-ATPase subunit alpha</fullName>
    </alternativeName>
</protein>
<reference evidence="18" key="1">
    <citation type="submission" date="2022-04" db="EMBL/GenBank/DDBJ databases">
        <title>Tomato heritable bacteria conferring resistance against bacterial wilt.</title>
        <authorList>
            <person name="Yin J."/>
        </authorList>
    </citation>
    <scope>NUCLEOTIDE SEQUENCE</scope>
    <source>
        <strain evidence="18">Cra20</strain>
    </source>
</reference>
<keyword evidence="11 14" id="KW-0139">CF(1)</keyword>
<comment type="caution">
    <text evidence="18">The sequence shown here is derived from an EMBL/GenBank/DDBJ whole genome shotgun (WGS) entry which is preliminary data.</text>
</comment>
<dbReference type="PANTHER" id="PTHR48082">
    <property type="entry name" value="ATP SYNTHASE SUBUNIT ALPHA, MITOCHONDRIAL"/>
    <property type="match status" value="1"/>
</dbReference>
<dbReference type="InterPro" id="IPR005294">
    <property type="entry name" value="ATP_synth_F1_asu"/>
</dbReference>
<evidence type="ECO:0000256" key="9">
    <source>
        <dbReference type="ARBA" id="ARBA00023065"/>
    </source>
</evidence>
<organism evidence="18">
    <name type="scientific">Sphingomonas psychrotolerans</name>
    <dbReference type="NCBI Taxonomy" id="1327635"/>
    <lineage>
        <taxon>Bacteria</taxon>
        <taxon>Pseudomonadati</taxon>
        <taxon>Pseudomonadota</taxon>
        <taxon>Alphaproteobacteria</taxon>
        <taxon>Sphingomonadales</taxon>
        <taxon>Sphingomonadaceae</taxon>
        <taxon>Sphingomonas</taxon>
    </lineage>
</organism>
<dbReference type="SUPFAM" id="SSF47917">
    <property type="entry name" value="C-terminal domain of alpha and beta subunits of F1 ATP synthase"/>
    <property type="match status" value="1"/>
</dbReference>
<evidence type="ECO:0000256" key="13">
    <source>
        <dbReference type="ARBA" id="ARBA00026013"/>
    </source>
</evidence>
<dbReference type="PROSITE" id="PS00152">
    <property type="entry name" value="ATPASE_ALPHA_BETA"/>
    <property type="match status" value="1"/>
</dbReference>
<feature type="binding site" evidence="14">
    <location>
        <begin position="169"/>
        <end position="176"/>
    </location>
    <ligand>
        <name>ATP</name>
        <dbReference type="ChEBI" id="CHEBI:30616"/>
    </ligand>
</feature>
<dbReference type="InterPro" id="IPR020003">
    <property type="entry name" value="ATPase_a/bsu_AS"/>
</dbReference>
<dbReference type="CDD" id="cd18116">
    <property type="entry name" value="ATP-synt_F1_alpha_N"/>
    <property type="match status" value="1"/>
</dbReference>
<evidence type="ECO:0000259" key="16">
    <source>
        <dbReference type="Pfam" id="PF00306"/>
    </source>
</evidence>
<dbReference type="Gene3D" id="1.20.150.20">
    <property type="entry name" value="ATP synthase alpha/beta chain, C-terminal domain"/>
    <property type="match status" value="1"/>
</dbReference>
<comment type="function">
    <text evidence="1 14">Produces ATP from ADP in the presence of a proton gradient across the membrane. The alpha chain is a regulatory subunit.</text>
</comment>
<dbReference type="InterPro" id="IPR033732">
    <property type="entry name" value="ATP_synth_F1_a_nt-bd_dom"/>
</dbReference>
<dbReference type="CDD" id="cd18113">
    <property type="entry name" value="ATP-synt_F1_alpha_C"/>
    <property type="match status" value="1"/>
</dbReference>
<dbReference type="PANTHER" id="PTHR48082:SF2">
    <property type="entry name" value="ATP SYNTHASE SUBUNIT ALPHA, MITOCHONDRIAL"/>
    <property type="match status" value="1"/>
</dbReference>
<dbReference type="Pfam" id="PF00306">
    <property type="entry name" value="ATP-synt_ab_C"/>
    <property type="match status" value="1"/>
</dbReference>
<keyword evidence="5 14" id="KW-0547">Nucleotide-binding</keyword>
<feature type="domain" description="ATPase F1/V1/A1 complex alpha/beta subunit nucleotide-binding" evidence="15">
    <location>
        <begin position="149"/>
        <end position="372"/>
    </location>
</feature>
<dbReference type="Gene3D" id="3.40.50.300">
    <property type="entry name" value="P-loop containing nucleotide triphosphate hydrolases"/>
    <property type="match status" value="1"/>
</dbReference>
<gene>
    <name evidence="14 18" type="primary">atpA</name>
    <name evidence="18" type="ORF">MZO42_20595</name>
</gene>
<keyword evidence="14" id="KW-1003">Cell membrane</keyword>
<evidence type="ECO:0000256" key="5">
    <source>
        <dbReference type="ARBA" id="ARBA00022741"/>
    </source>
</evidence>
<accession>A0ABU3NCA8</accession>
<dbReference type="EC" id="7.1.2.2" evidence="14"/>
<dbReference type="PIRSF" id="PIRSF039088">
    <property type="entry name" value="F_ATPase_subunit_alpha"/>
    <property type="match status" value="1"/>
</dbReference>
<sequence length="509" mass="54643">MDIRAAEISKVIKDQIASFGTDAEVSETGQVLSVGDGIARIHGLDNVQAGEMVEFANGVQGMALNLEADNVGVVIFGSDAEIKEGDTVKRTGTIVDVPVGKGLLGRVVDGLGNPIDGKGPIVAEQRSRVEVKAPGIIPRQSVSEPMQSGLKAIDALVPVGRGQRELIIGDRQTGKSAVAIDTFINQKTVNQGSDESKKLYCVYVAVGQKRSTVAQLVRTLEENGAMEYSIVVAATASEPAPLQFLAPYTGTAMGEYFRDNGMHALIVFDDLSKQAVAYRQMSLLLRRPPGREAYPGDVFYLHSRLLERAAKMSDANGGGSLTALPIIETQAGDVSAYIPTNVISITDGQIFLETDLFFAGIRPAINVGLSVSRVGSAAQTKAMKKVAGSIKLELAQYREMAAFAQFGSDLDASTQKLLNRGARLTELLKQPQFNPLPFEEQTVSIFAGTQGFLDSVATQDVVRYEAAMLAEMRSKHADILTAIRDSKDLKDDVRDRLKDALTEFGKTFA</sequence>
<dbReference type="Gene3D" id="2.40.30.20">
    <property type="match status" value="1"/>
</dbReference>
<dbReference type="NCBIfam" id="TIGR00962">
    <property type="entry name" value="atpA"/>
    <property type="match status" value="1"/>
</dbReference>
<dbReference type="InterPro" id="IPR000793">
    <property type="entry name" value="ATP_synth_asu_C"/>
</dbReference>
<keyword evidence="7 14" id="KW-0067">ATP-binding</keyword>
<comment type="subunit">
    <text evidence="13">F-type ATPases have 2 components, CF(1) - the catalytic core - and CF(0) - the membrane proton channel. CF(1) has five subunits: alpha(3), beta(3), gamma(1), delta(1), epsilon(1). CF(0) has four main subunits: a(1), b(1), b'(1) and c(9-12).</text>
</comment>
<evidence type="ECO:0000256" key="1">
    <source>
        <dbReference type="ARBA" id="ARBA00003784"/>
    </source>
</evidence>
<evidence type="ECO:0000256" key="2">
    <source>
        <dbReference type="ARBA" id="ARBA00004370"/>
    </source>
</evidence>
<dbReference type="InterPro" id="IPR004100">
    <property type="entry name" value="ATPase_F1/V1/A1_a/bsu_N"/>
</dbReference>
<feature type="domain" description="ATPase F1/V1/A1 complex alpha/beta subunit N-terminal" evidence="17">
    <location>
        <begin position="25"/>
        <end position="92"/>
    </location>
</feature>
<keyword evidence="4 14" id="KW-0813">Transport</keyword>
<evidence type="ECO:0000256" key="8">
    <source>
        <dbReference type="ARBA" id="ARBA00022967"/>
    </source>
</evidence>
<evidence type="ECO:0000313" key="18">
    <source>
        <dbReference type="EMBL" id="MDT8761105.1"/>
    </source>
</evidence>
<dbReference type="InterPro" id="IPR027417">
    <property type="entry name" value="P-loop_NTPase"/>
</dbReference>
<feature type="domain" description="ATP synthase alpha subunit C-terminal" evidence="16">
    <location>
        <begin position="379"/>
        <end position="504"/>
    </location>
</feature>
<keyword evidence="6 14" id="KW-0375">Hydrogen ion transport</keyword>
<dbReference type="SUPFAM" id="SSF52540">
    <property type="entry name" value="P-loop containing nucleoside triphosphate hydrolases"/>
    <property type="match status" value="1"/>
</dbReference>
<comment type="catalytic activity">
    <reaction evidence="14">
        <text>ATP + H2O + 4 H(+)(in) = ADP + phosphate + 5 H(+)(out)</text>
        <dbReference type="Rhea" id="RHEA:57720"/>
        <dbReference type="ChEBI" id="CHEBI:15377"/>
        <dbReference type="ChEBI" id="CHEBI:15378"/>
        <dbReference type="ChEBI" id="CHEBI:30616"/>
        <dbReference type="ChEBI" id="CHEBI:43474"/>
        <dbReference type="ChEBI" id="CHEBI:456216"/>
        <dbReference type="EC" id="7.1.2.2"/>
    </reaction>
</comment>
<evidence type="ECO:0000256" key="14">
    <source>
        <dbReference type="HAMAP-Rule" id="MF_01346"/>
    </source>
</evidence>
<feature type="site" description="Required for activity" evidence="14">
    <location>
        <position position="370"/>
    </location>
</feature>
<evidence type="ECO:0000259" key="17">
    <source>
        <dbReference type="Pfam" id="PF02874"/>
    </source>
</evidence>
<dbReference type="EMBL" id="JALMLT010000007">
    <property type="protein sequence ID" value="MDT8761105.1"/>
    <property type="molecule type" value="Genomic_DNA"/>
</dbReference>
<comment type="similarity">
    <text evidence="3 14">Belongs to the ATPase alpha/beta chains family.</text>
</comment>
<dbReference type="NCBIfam" id="NF009884">
    <property type="entry name" value="PRK13343.1"/>
    <property type="match status" value="1"/>
</dbReference>
<evidence type="ECO:0000256" key="3">
    <source>
        <dbReference type="ARBA" id="ARBA00008936"/>
    </source>
</evidence>
<evidence type="ECO:0000256" key="6">
    <source>
        <dbReference type="ARBA" id="ARBA00022781"/>
    </source>
</evidence>
<name>A0ABU3NCA8_9SPHN</name>
<evidence type="ECO:0000256" key="10">
    <source>
        <dbReference type="ARBA" id="ARBA00023136"/>
    </source>
</evidence>